<keyword evidence="1" id="KW-1133">Transmembrane helix</keyword>
<evidence type="ECO:0000256" key="1">
    <source>
        <dbReference type="SAM" id="Phobius"/>
    </source>
</evidence>
<sequence>MRILEKIITSVLSTLIFSLSLAFLEYTPVAEQQAGIGYNSLEGLYILYFFYSFPIYLLGGGFYSYLVDVYFDIIQFRNEFLKYIIGFLVYVAGGLLVVGVLSVIILLTDGGTGGLLTFGALMFGALAALLFYHISLISKKALKLFAR</sequence>
<evidence type="ECO:0000313" key="2">
    <source>
        <dbReference type="EMBL" id="ETT80569.1"/>
    </source>
</evidence>
<reference evidence="2 3" key="1">
    <citation type="journal article" date="2014" name="BMC Genomics">
        <title>Genomic comparison of sporeforming bacilli isolated from milk.</title>
        <authorList>
            <person name="Moreno Switt A.I."/>
            <person name="Andrus A.D."/>
            <person name="Ranieri M.L."/>
            <person name="Orsi R.H."/>
            <person name="Ivy R."/>
            <person name="den Bakker H.C."/>
            <person name="Martin N.H."/>
            <person name="Wiedmann M."/>
            <person name="Boor K.J."/>
        </authorList>
    </citation>
    <scope>NUCLEOTIDE SEQUENCE [LARGE SCALE GENOMIC DNA]</scope>
    <source>
        <strain evidence="2 3">FSL R5-213</strain>
    </source>
</reference>
<accession>W4EK13</accession>
<name>W4EK13_9BACL</name>
<gene>
    <name evidence="2" type="ORF">C176_21366</name>
</gene>
<organism evidence="2 3">
    <name type="scientific">Viridibacillus arenosi FSL R5-213</name>
    <dbReference type="NCBI Taxonomy" id="1227360"/>
    <lineage>
        <taxon>Bacteria</taxon>
        <taxon>Bacillati</taxon>
        <taxon>Bacillota</taxon>
        <taxon>Bacilli</taxon>
        <taxon>Bacillales</taxon>
        <taxon>Caryophanaceae</taxon>
        <taxon>Viridibacillus</taxon>
    </lineage>
</organism>
<dbReference type="Proteomes" id="UP000019062">
    <property type="component" value="Unassembled WGS sequence"/>
</dbReference>
<keyword evidence="1" id="KW-0812">Transmembrane</keyword>
<dbReference type="eggNOG" id="ENOG5033ARJ">
    <property type="taxonomic scope" value="Bacteria"/>
</dbReference>
<protein>
    <submittedName>
        <fullName evidence="2">Uncharacterized protein</fullName>
    </submittedName>
</protein>
<proteinExistence type="predicted"/>
<evidence type="ECO:0000313" key="3">
    <source>
        <dbReference type="Proteomes" id="UP000019062"/>
    </source>
</evidence>
<dbReference type="RefSeq" id="WP_038191299.1">
    <property type="nucleotide sequence ID" value="NZ_ASQA01000045.1"/>
</dbReference>
<feature type="transmembrane region" description="Helical" evidence="1">
    <location>
        <begin position="83"/>
        <end position="107"/>
    </location>
</feature>
<keyword evidence="3" id="KW-1185">Reference proteome</keyword>
<keyword evidence="1" id="KW-0472">Membrane</keyword>
<dbReference type="AlphaFoldDB" id="W4EK13"/>
<comment type="caution">
    <text evidence="2">The sequence shown here is derived from an EMBL/GenBank/DDBJ whole genome shotgun (WGS) entry which is preliminary data.</text>
</comment>
<dbReference type="EMBL" id="ASQA01000045">
    <property type="protein sequence ID" value="ETT80569.1"/>
    <property type="molecule type" value="Genomic_DNA"/>
</dbReference>
<feature type="transmembrane region" description="Helical" evidence="1">
    <location>
        <begin position="46"/>
        <end position="71"/>
    </location>
</feature>
<feature type="transmembrane region" description="Helical" evidence="1">
    <location>
        <begin position="113"/>
        <end position="134"/>
    </location>
</feature>